<dbReference type="Proteomes" id="UP001576780">
    <property type="component" value="Unassembled WGS sequence"/>
</dbReference>
<proteinExistence type="predicted"/>
<evidence type="ECO:0000313" key="2">
    <source>
        <dbReference type="Proteomes" id="UP001576780"/>
    </source>
</evidence>
<gene>
    <name evidence="1" type="ORF">ACE1CA_23260</name>
</gene>
<protein>
    <recommendedName>
        <fullName evidence="3">Transposase</fullName>
    </recommendedName>
</protein>
<sequence length="124" mass="14321">WLLERGFHRFKRGSLPALPIYFQNEDRITGLMFILNIALRVFTLMEFVVRKALQQTQQSLAGLYDGNPKRKTNRPSESRMLQAFCQLTLYHLPDSTIFITPLSELPSITRQDLTSFVPCNTTSI</sequence>
<keyword evidence="2" id="KW-1185">Reference proteome</keyword>
<accession>A0ABV4WQU0</accession>
<reference evidence="1 2" key="1">
    <citation type="submission" date="2024-09" db="EMBL/GenBank/DDBJ databases">
        <title>Floridaenema gen nov. (Aerosakkonemataceae, Aerosakkonematales ord. nov., Cyanobacteria) from benthic tropical and subtropical fresh waters, with the description of four new species.</title>
        <authorList>
            <person name="Moretto J.A."/>
            <person name="Berthold D.E."/>
            <person name="Lefler F.W."/>
            <person name="Huang I.-S."/>
            <person name="Laughinghouse H. IV."/>
        </authorList>
    </citation>
    <scope>NUCLEOTIDE SEQUENCE [LARGE SCALE GENOMIC DNA]</scope>
    <source>
        <strain evidence="1 2">BLCC-F167</strain>
    </source>
</reference>
<feature type="non-terminal residue" evidence="1">
    <location>
        <position position="1"/>
    </location>
</feature>
<dbReference type="EMBL" id="JBHFNT010000213">
    <property type="protein sequence ID" value="MFB2837457.1"/>
    <property type="molecule type" value="Genomic_DNA"/>
</dbReference>
<evidence type="ECO:0008006" key="3">
    <source>
        <dbReference type="Google" id="ProtNLM"/>
    </source>
</evidence>
<evidence type="ECO:0000313" key="1">
    <source>
        <dbReference type="EMBL" id="MFB2837457.1"/>
    </source>
</evidence>
<organism evidence="1 2">
    <name type="scientific">Floridaenema evergladense BLCC-F167</name>
    <dbReference type="NCBI Taxonomy" id="3153639"/>
    <lineage>
        <taxon>Bacteria</taxon>
        <taxon>Bacillati</taxon>
        <taxon>Cyanobacteriota</taxon>
        <taxon>Cyanophyceae</taxon>
        <taxon>Oscillatoriophycideae</taxon>
        <taxon>Aerosakkonematales</taxon>
        <taxon>Aerosakkonemataceae</taxon>
        <taxon>Floridanema</taxon>
        <taxon>Floridanema evergladense</taxon>
    </lineage>
</organism>
<comment type="caution">
    <text evidence="1">The sequence shown here is derived from an EMBL/GenBank/DDBJ whole genome shotgun (WGS) entry which is preliminary data.</text>
</comment>
<name>A0ABV4WQU0_9CYAN</name>